<organism evidence="3 4">
    <name type="scientific">Scylla paramamosain</name>
    <name type="common">Mud crab</name>
    <dbReference type="NCBI Taxonomy" id="85552"/>
    <lineage>
        <taxon>Eukaryota</taxon>
        <taxon>Metazoa</taxon>
        <taxon>Ecdysozoa</taxon>
        <taxon>Arthropoda</taxon>
        <taxon>Crustacea</taxon>
        <taxon>Multicrustacea</taxon>
        <taxon>Malacostraca</taxon>
        <taxon>Eumalacostraca</taxon>
        <taxon>Eucarida</taxon>
        <taxon>Decapoda</taxon>
        <taxon>Pleocyemata</taxon>
        <taxon>Brachyura</taxon>
        <taxon>Eubrachyura</taxon>
        <taxon>Portunoidea</taxon>
        <taxon>Portunidae</taxon>
        <taxon>Portuninae</taxon>
        <taxon>Scylla</taxon>
    </lineage>
</organism>
<feature type="coiled-coil region" evidence="1">
    <location>
        <begin position="983"/>
        <end position="1175"/>
    </location>
</feature>
<feature type="coiled-coil region" evidence="1">
    <location>
        <begin position="1491"/>
        <end position="1593"/>
    </location>
</feature>
<feature type="coiled-coil region" evidence="1">
    <location>
        <begin position="767"/>
        <end position="943"/>
    </location>
</feature>
<feature type="region of interest" description="Disordered" evidence="2">
    <location>
        <begin position="632"/>
        <end position="739"/>
    </location>
</feature>
<dbReference type="PANTHER" id="PTHR23159">
    <property type="entry name" value="CENTROSOMAL PROTEIN 2"/>
    <property type="match status" value="1"/>
</dbReference>
<name>A0AAW0TV48_SCYPA</name>
<keyword evidence="4" id="KW-1185">Reference proteome</keyword>
<feature type="region of interest" description="Disordered" evidence="2">
    <location>
        <begin position="1266"/>
        <end position="1337"/>
    </location>
</feature>
<feature type="compositionally biased region" description="Low complexity" evidence="2">
    <location>
        <begin position="697"/>
        <end position="710"/>
    </location>
</feature>
<comment type="caution">
    <text evidence="3">The sequence shown here is derived from an EMBL/GenBank/DDBJ whole genome shotgun (WGS) entry which is preliminary data.</text>
</comment>
<keyword evidence="1" id="KW-0175">Coiled coil</keyword>
<dbReference type="EMBL" id="JARAKH010000024">
    <property type="protein sequence ID" value="KAK8391663.1"/>
    <property type="molecule type" value="Genomic_DNA"/>
</dbReference>
<feature type="region of interest" description="Disordered" evidence="2">
    <location>
        <begin position="1352"/>
        <end position="1371"/>
    </location>
</feature>
<feature type="compositionally biased region" description="Low complexity" evidence="2">
    <location>
        <begin position="1885"/>
        <end position="1897"/>
    </location>
</feature>
<feature type="region of interest" description="Disordered" evidence="2">
    <location>
        <begin position="555"/>
        <end position="613"/>
    </location>
</feature>
<protein>
    <recommendedName>
        <fullName evidence="5">Nucleoprotein TPR</fullName>
    </recommendedName>
</protein>
<feature type="compositionally biased region" description="Basic and acidic residues" evidence="2">
    <location>
        <begin position="597"/>
        <end position="613"/>
    </location>
</feature>
<dbReference type="PANTHER" id="PTHR23159:SF31">
    <property type="entry name" value="CENTROSOME-ASSOCIATED PROTEIN CEP250 ISOFORM X1"/>
    <property type="match status" value="1"/>
</dbReference>
<feature type="coiled-coil region" evidence="1">
    <location>
        <begin position="364"/>
        <end position="445"/>
    </location>
</feature>
<feature type="coiled-coil region" evidence="1">
    <location>
        <begin position="1415"/>
        <end position="1449"/>
    </location>
</feature>
<feature type="region of interest" description="Disordered" evidence="2">
    <location>
        <begin position="1872"/>
        <end position="1902"/>
    </location>
</feature>
<evidence type="ECO:0008006" key="5">
    <source>
        <dbReference type="Google" id="ProtNLM"/>
    </source>
</evidence>
<proteinExistence type="predicted"/>
<dbReference type="Gene3D" id="1.10.287.1490">
    <property type="match status" value="1"/>
</dbReference>
<feature type="coiled-coil region" evidence="1">
    <location>
        <begin position="1"/>
        <end position="206"/>
    </location>
</feature>
<gene>
    <name evidence="3" type="ORF">O3P69_017292</name>
</gene>
<feature type="compositionally biased region" description="Low complexity" evidence="2">
    <location>
        <begin position="1314"/>
        <end position="1328"/>
    </location>
</feature>
<dbReference type="Gene3D" id="6.10.250.370">
    <property type="match status" value="1"/>
</dbReference>
<sequence length="1957" mass="219647">MQSLKKETAQSQEEYAKVREEMAKLTETFEVEMNKAKESYAKLKDNFHEISKEKEDNLALQNEQNNELQDKLTEANQQLQEMQNVLKQKNEKIESLLNEKKLMLFELEKRVEDLQDELKEKETLLKAKADEYDSRTEELEAQMSASEDDLRKKLEDSFQEKHKLEQQLGELQHKLSEKDELAVRQAEDAEQRLTQAQQSFAMEREELENTWEQRLRNQGIADSLSANSRYVALLNMIKISCELDQLRKHHEEALASCESKVTRSHQAELEGVQSSYQHSVATRDATIAALKDEADQQRLAHQDDLEAWQRKYQDLESQLAEAKCQVSEAGVGAEPGFEAPWPGQHRKSSIPAMADSKLIIELEVKQVQEQLMKLFEERKSLQKEFEQLTGSSHQLLLEIKEDPTSASERKLHNYEAEKRRIEEKLELLENEISEKDKRITLLDSKAGLFLQQVSTTPTSNNLSNTDDKVEIDVIGNEGTSAVTVGEGGKSVEGARDGAHEVDIKCSDTTDVEVGQSVGDSHQVMEEQDHKVQECNHSESIEAVKLESQNCEAEVIEVTSPEEPHKSTDEDAATPEELPEPPPADTEAGKTTGMVDDESTRGEEKCKGQENHVKDDTKLEMKTVILVDDKESCSGGIGVEEEKSETATHEPLGNGVSDEKEGLNESEVQSQTEVGEEKRESQETLQTICNEPKDVEPAASAAAVSPGPVGADSGAASLVQGTPAEAEGDSAGKQTSDNSTPLVLDQVTSLSMLVAELRRVKDDMGKCMTVKEQSFLDLEDQLQAANKEVASLKASMAALSKDLEEKKQGYQALEEEHKKKKMDIELKIGEIQEVTNKCSMLSEEKSDLLRKMEVLEIMMTEYRTEIEMLVGEKNQMEQQTKQLLAAKTAATTAEAEIDSRTSVEEKEREIEELVEKIQSMEKEMKELNDKLKVTNRHLKVMAREREYKQKECEILKHKVEMVELKMCELQGTFDMLMKAVMVERDDLIKEMDVKNSQIDDLQQTVVRLKDTHEQELENVLYEKRLNDEELARYRSGEVKTESEKKALEEITNQKECLEQKLKEKTDEAAGLDKKVKTIHNDMTDFVNSLKDEMARIKDDSEKLQQEKANLSETFNSLQGEHKELQIKYQALEKSFEEVDKSNKEKLVNVESLKIQLDDLQKQLESVNAKNVNLSGEMFRKEEESREELSAREATIQELTVTLTNNQKQSMENYNALQQDMNNLQAKFKTSTEEHKKQQKELEERLKGLEKEKTKEINTLQEEIKSLKKELGDKNKKLEAAEKSKSSKDTKGQDNKDKEIEALNKKIEELTKSLEAASSGASKGKGGKASSKTDAEDLQQKVKDLTAELASLKKPESGIEASKSQEEFEASLEGKEKKIQLLESKVSDLEMSLANKSGYITQLEERIKDSPEVPNSAEAHLEQINKLSADISKLKEELKQTYEEFNELDKTGGDAFKQEGDSTMLQPKMVKEGSEQDKKKVVLDYEDKISSLIADYQEQISSLTTKYESKRVEENAEFGRVLVAKIDSYEKQIASQDEEINALRTEITKLQMDIGDKVKIIEELEANVDDMTLMRASLRAQVDDLKLAITKANLNPADQSCLDVLHAEYETRISEIQEYYEAQLNTLRSCLPETDVELQAVGCSSPGSPSHSQESEYSIELSCLRPFLQGQLSPAELRSQSAQDSHFSVFGDTSEAGNQASSLSSCLLARSPFDVVSKHEAQSRLSSYQKTKASKPSLHSQIKRKSILKAKAKCRSSSSVRHIVLDSASRSELRLLKSSLTPREELNPRGLPQTLAGPHFTEHTTTTTITTSIRQSFKPVTSLQKAQIQSSTEQYPPSGTDDQASAILSAMGAVPKPPCQATTKLKPFLAAKPKADGSKEALPAPGSSTTTALSSTTHPSDLDPNTTALDKYRIKVELSACCIPSAVIADLGWDSDSETSTKPSLPFFGDFRQLTILSH</sequence>
<dbReference type="Proteomes" id="UP001487740">
    <property type="component" value="Unassembled WGS sequence"/>
</dbReference>
<evidence type="ECO:0000256" key="2">
    <source>
        <dbReference type="SAM" id="MobiDB-lite"/>
    </source>
</evidence>
<reference evidence="3 4" key="1">
    <citation type="submission" date="2023-03" db="EMBL/GenBank/DDBJ databases">
        <title>High-quality genome of Scylla paramamosain provides insights in environmental adaptation.</title>
        <authorList>
            <person name="Zhang L."/>
        </authorList>
    </citation>
    <scope>NUCLEOTIDE SEQUENCE [LARGE SCALE GENOMIC DNA]</scope>
    <source>
        <strain evidence="3">LZ_2023a</strain>
        <tissue evidence="3">Muscle</tissue>
    </source>
</reference>
<feature type="region of interest" description="Disordered" evidence="2">
    <location>
        <begin position="1777"/>
        <end position="1798"/>
    </location>
</feature>
<evidence type="ECO:0000256" key="1">
    <source>
        <dbReference type="SAM" id="Coils"/>
    </source>
</evidence>
<feature type="coiled-coil region" evidence="1">
    <location>
        <begin position="291"/>
        <end position="325"/>
    </location>
</feature>
<feature type="compositionally biased region" description="Basic and acidic residues" evidence="2">
    <location>
        <begin position="1266"/>
        <end position="1310"/>
    </location>
</feature>
<accession>A0AAW0TV48</accession>
<evidence type="ECO:0000313" key="4">
    <source>
        <dbReference type="Proteomes" id="UP001487740"/>
    </source>
</evidence>
<feature type="compositionally biased region" description="Acidic residues" evidence="2">
    <location>
        <begin position="569"/>
        <end position="578"/>
    </location>
</feature>
<evidence type="ECO:0000313" key="3">
    <source>
        <dbReference type="EMBL" id="KAK8391663.1"/>
    </source>
</evidence>